<evidence type="ECO:0000256" key="1">
    <source>
        <dbReference type="SAM" id="Phobius"/>
    </source>
</evidence>
<keyword evidence="1" id="KW-1133">Transmembrane helix</keyword>
<evidence type="ECO:0008006" key="3">
    <source>
        <dbReference type="Google" id="ProtNLM"/>
    </source>
</evidence>
<accession>A0A382JXF5</accession>
<dbReference type="EMBL" id="UINC01077055">
    <property type="protein sequence ID" value="SVC16810.1"/>
    <property type="molecule type" value="Genomic_DNA"/>
</dbReference>
<dbReference type="AlphaFoldDB" id="A0A382JXF5"/>
<feature type="transmembrane region" description="Helical" evidence="1">
    <location>
        <begin position="135"/>
        <end position="157"/>
    </location>
</feature>
<organism evidence="2">
    <name type="scientific">marine metagenome</name>
    <dbReference type="NCBI Taxonomy" id="408172"/>
    <lineage>
        <taxon>unclassified sequences</taxon>
        <taxon>metagenomes</taxon>
        <taxon>ecological metagenomes</taxon>
    </lineage>
</organism>
<feature type="transmembrane region" description="Helical" evidence="1">
    <location>
        <begin position="81"/>
        <end position="101"/>
    </location>
</feature>
<sequence length="208" mass="22838">MFLVLAALRVVGTPLDVDGAVVLTRSEIPLGDIVLFPYSPAYLLLLHLWAGISAAVPWLRLLSLGVAVGGLLLAPRVLRGLGGTHACGGAVWILALSPFFVEQMVAVSPSSLAFLVVVIELLCFLEYLRAGEARWLLGWMAAALVSLLVHGGLYYLVLSLCLGMTFYRTRYFGRQRWWWLAQLPPLGLFVLLSGAQFERFVVQRVSQI</sequence>
<name>A0A382JXF5_9ZZZZ</name>
<feature type="transmembrane region" description="Helical" evidence="1">
    <location>
        <begin position="177"/>
        <end position="197"/>
    </location>
</feature>
<keyword evidence="1" id="KW-0472">Membrane</keyword>
<feature type="transmembrane region" description="Helical" evidence="1">
    <location>
        <begin position="43"/>
        <end position="74"/>
    </location>
</feature>
<proteinExistence type="predicted"/>
<keyword evidence="1" id="KW-0812">Transmembrane</keyword>
<reference evidence="2" key="1">
    <citation type="submission" date="2018-05" db="EMBL/GenBank/DDBJ databases">
        <authorList>
            <person name="Lanie J.A."/>
            <person name="Ng W.-L."/>
            <person name="Kazmierczak K.M."/>
            <person name="Andrzejewski T.M."/>
            <person name="Davidsen T.M."/>
            <person name="Wayne K.J."/>
            <person name="Tettelin H."/>
            <person name="Glass J.I."/>
            <person name="Rusch D."/>
            <person name="Podicherti R."/>
            <person name="Tsui H.-C.T."/>
            <person name="Winkler M.E."/>
        </authorList>
    </citation>
    <scope>NUCLEOTIDE SEQUENCE</scope>
</reference>
<feature type="non-terminal residue" evidence="2">
    <location>
        <position position="208"/>
    </location>
</feature>
<protein>
    <recommendedName>
        <fullName evidence="3">Glycosyltransferase RgtA/B/C/D-like domain-containing protein</fullName>
    </recommendedName>
</protein>
<gene>
    <name evidence="2" type="ORF">METZ01_LOCUS269664</name>
</gene>
<feature type="transmembrane region" description="Helical" evidence="1">
    <location>
        <begin position="107"/>
        <end position="128"/>
    </location>
</feature>
<evidence type="ECO:0000313" key="2">
    <source>
        <dbReference type="EMBL" id="SVC16810.1"/>
    </source>
</evidence>